<keyword evidence="2" id="KW-1185">Reference proteome</keyword>
<dbReference type="EMBL" id="JAVFWL010000006">
    <property type="protein sequence ID" value="KAK6760375.1"/>
    <property type="molecule type" value="Genomic_DNA"/>
</dbReference>
<organism evidence="1 2">
    <name type="scientific">Necator americanus</name>
    <name type="common">Human hookworm</name>
    <dbReference type="NCBI Taxonomy" id="51031"/>
    <lineage>
        <taxon>Eukaryota</taxon>
        <taxon>Metazoa</taxon>
        <taxon>Ecdysozoa</taxon>
        <taxon>Nematoda</taxon>
        <taxon>Chromadorea</taxon>
        <taxon>Rhabditida</taxon>
        <taxon>Rhabditina</taxon>
        <taxon>Rhabditomorpha</taxon>
        <taxon>Strongyloidea</taxon>
        <taxon>Ancylostomatidae</taxon>
        <taxon>Bunostominae</taxon>
        <taxon>Necator</taxon>
    </lineage>
</organism>
<accession>A0ABR1ECP0</accession>
<evidence type="ECO:0000313" key="2">
    <source>
        <dbReference type="Proteomes" id="UP001303046"/>
    </source>
</evidence>
<reference evidence="1 2" key="1">
    <citation type="submission" date="2023-08" db="EMBL/GenBank/DDBJ databases">
        <title>A Necator americanus chromosomal reference genome.</title>
        <authorList>
            <person name="Ilik V."/>
            <person name="Petrzelkova K.J."/>
            <person name="Pardy F."/>
            <person name="Fuh T."/>
            <person name="Niatou-Singa F.S."/>
            <person name="Gouil Q."/>
            <person name="Baker L."/>
            <person name="Ritchie M.E."/>
            <person name="Jex A.R."/>
            <person name="Gazzola D."/>
            <person name="Li H."/>
            <person name="Toshio Fujiwara R."/>
            <person name="Zhan B."/>
            <person name="Aroian R.V."/>
            <person name="Pafco B."/>
            <person name="Schwarz E.M."/>
        </authorList>
    </citation>
    <scope>NUCLEOTIDE SEQUENCE [LARGE SCALE GENOMIC DNA]</scope>
    <source>
        <strain evidence="1 2">Aroian</strain>
        <tissue evidence="1">Whole animal</tissue>
    </source>
</reference>
<name>A0ABR1ECP0_NECAM</name>
<protein>
    <submittedName>
        <fullName evidence="1">Uncharacterized protein</fullName>
    </submittedName>
</protein>
<gene>
    <name evidence="1" type="primary">Necator_chrX.g21897</name>
    <name evidence="1" type="ORF">RB195_021736</name>
</gene>
<sequence length="81" mass="9394">MFTSKIIYPWGAIISDSALLICSRRKIISCCSEENLMWGDLRFIEEEESKNVGGRQLKNFCAPLQKHPGHPCEDKYQRTFK</sequence>
<comment type="caution">
    <text evidence="1">The sequence shown here is derived from an EMBL/GenBank/DDBJ whole genome shotgun (WGS) entry which is preliminary data.</text>
</comment>
<proteinExistence type="predicted"/>
<dbReference type="Proteomes" id="UP001303046">
    <property type="component" value="Unassembled WGS sequence"/>
</dbReference>
<evidence type="ECO:0000313" key="1">
    <source>
        <dbReference type="EMBL" id="KAK6760375.1"/>
    </source>
</evidence>